<dbReference type="InterPro" id="IPR001387">
    <property type="entry name" value="Cro/C1-type_HTH"/>
</dbReference>
<reference evidence="3" key="1">
    <citation type="journal article" date="2019" name="Int. J. Syst. Evol. Microbiol.">
        <title>The Global Catalogue of Microorganisms (GCM) 10K type strain sequencing project: providing services to taxonomists for standard genome sequencing and annotation.</title>
        <authorList>
            <consortium name="The Broad Institute Genomics Platform"/>
            <consortium name="The Broad Institute Genome Sequencing Center for Infectious Disease"/>
            <person name="Wu L."/>
            <person name="Ma J."/>
        </authorList>
    </citation>
    <scope>NUCLEOTIDE SEQUENCE [LARGE SCALE GENOMIC DNA]</scope>
    <source>
        <strain evidence="3">KCTC 12848</strain>
    </source>
</reference>
<dbReference type="EMBL" id="JBHSJB010000031">
    <property type="protein sequence ID" value="MFC5058153.1"/>
    <property type="molecule type" value="Genomic_DNA"/>
</dbReference>
<organism evidence="2 3">
    <name type="scientific">Saccharothrix xinjiangensis</name>
    <dbReference type="NCBI Taxonomy" id="204798"/>
    <lineage>
        <taxon>Bacteria</taxon>
        <taxon>Bacillati</taxon>
        <taxon>Actinomycetota</taxon>
        <taxon>Actinomycetes</taxon>
        <taxon>Pseudonocardiales</taxon>
        <taxon>Pseudonocardiaceae</taxon>
        <taxon>Saccharothrix</taxon>
    </lineage>
</organism>
<name>A0ABV9Y7F8_9PSEU</name>
<dbReference type="Gene3D" id="1.10.260.40">
    <property type="entry name" value="lambda repressor-like DNA-binding domains"/>
    <property type="match status" value="1"/>
</dbReference>
<dbReference type="InterPro" id="IPR011990">
    <property type="entry name" value="TPR-like_helical_dom_sf"/>
</dbReference>
<accession>A0ABV9Y7F8</accession>
<feature type="domain" description="HTH cro/C1-type" evidence="1">
    <location>
        <begin position="137"/>
        <end position="184"/>
    </location>
</feature>
<evidence type="ECO:0000313" key="3">
    <source>
        <dbReference type="Proteomes" id="UP001595833"/>
    </source>
</evidence>
<dbReference type="Proteomes" id="UP001595833">
    <property type="component" value="Unassembled WGS sequence"/>
</dbReference>
<protein>
    <submittedName>
        <fullName evidence="2">Helix-turn-helix transcriptional regulator</fullName>
    </submittedName>
</protein>
<keyword evidence="3" id="KW-1185">Reference proteome</keyword>
<dbReference type="RefSeq" id="WP_344037615.1">
    <property type="nucleotide sequence ID" value="NZ_BAAAKE010000008.1"/>
</dbReference>
<evidence type="ECO:0000313" key="2">
    <source>
        <dbReference type="EMBL" id="MFC5058153.1"/>
    </source>
</evidence>
<proteinExistence type="predicted"/>
<sequence length="526" mass="57941">MGQYVEGHSPTPSVVVLITTMRDFSGSVHHVRGWDIGVTDIRRSARVRVATLGFSRRSGVVMGVRRNRRSCRGCGARLAADNSTSHCSACARRETQVVHAPEKPAKFWATPEFREAFASRHFGRVLKVYRYAHKPPLTQARLARWLYMSQPQVSYLERDRTPAPSDLVRLERWARALRVPEALLWFQLNSSPNVALGERRARSFGWFTVGASVPAVDRVVGPPDVETLRAMTRTFRQLDNRFGGGHARSTVSQYLVAEAVPLLRAGRFRDGVRRELFGAVAEMNQLAGWMAYDVGDVEVGRKHLRLALQLCKDVGDDALAAEMPAGMSHHAAFFRSPLVAVDLARGARDNASRTGLGVLQAEAAVMEAHGLALQRDSKGAVAALRDAEALFSGAEGSAVPEWLSYFDAAYLSAKFAHTFRDLGRPDEAEGFARRSLEMTEGYERGRLFNTALLASILADQRRVEESVEVGFSALRMASNLNSVRTVRYLADVAARLAPFTGEPAVEELFAEMRAMGIVGSVEGQDV</sequence>
<comment type="caution">
    <text evidence="2">The sequence shown here is derived from an EMBL/GenBank/DDBJ whole genome shotgun (WGS) entry which is preliminary data.</text>
</comment>
<dbReference type="InterPro" id="IPR010982">
    <property type="entry name" value="Lambda_DNA-bd_dom_sf"/>
</dbReference>
<dbReference type="SUPFAM" id="SSF47413">
    <property type="entry name" value="lambda repressor-like DNA-binding domains"/>
    <property type="match status" value="1"/>
</dbReference>
<gene>
    <name evidence="2" type="ORF">ACFPFM_30955</name>
</gene>
<dbReference type="Gene3D" id="1.25.40.10">
    <property type="entry name" value="Tetratricopeptide repeat domain"/>
    <property type="match status" value="1"/>
</dbReference>
<dbReference type="PROSITE" id="PS50943">
    <property type="entry name" value="HTH_CROC1"/>
    <property type="match status" value="1"/>
</dbReference>
<dbReference type="CDD" id="cd00093">
    <property type="entry name" value="HTH_XRE"/>
    <property type="match status" value="1"/>
</dbReference>
<evidence type="ECO:0000259" key="1">
    <source>
        <dbReference type="PROSITE" id="PS50943"/>
    </source>
</evidence>